<dbReference type="Pfam" id="PF20137">
    <property type="entry name" value="BubE"/>
    <property type="match status" value="1"/>
</dbReference>
<gene>
    <name evidence="1" type="ORF">ACFQPB_07490</name>
</gene>
<keyword evidence="2" id="KW-1185">Reference proteome</keyword>
<evidence type="ECO:0000313" key="1">
    <source>
        <dbReference type="EMBL" id="MFC7408699.1"/>
    </source>
</evidence>
<proteinExistence type="predicted"/>
<protein>
    <submittedName>
        <fullName evidence="1">DUF6527 family protein</fullName>
    </submittedName>
</protein>
<name>A0ABW2QGY2_9BURK</name>
<comment type="caution">
    <text evidence="1">The sequence shown here is derived from an EMBL/GenBank/DDBJ whole genome shotgun (WGS) entry which is preliminary data.</text>
</comment>
<sequence>MLSRLLRNTTDNGLMFWCLGCDMAHRIQHGDGAGPRWGWNQDAERPTFTPSVLVRWNQWTPPATNDEVAAKIRSGEIVQTKIEKVCHTFVTDGRIQYLGDCTHALAGQTVDMVSFPADWGDD</sequence>
<dbReference type="InterPro" id="IPR045384">
    <property type="entry name" value="DUF6527"/>
</dbReference>
<evidence type="ECO:0000313" key="2">
    <source>
        <dbReference type="Proteomes" id="UP001596501"/>
    </source>
</evidence>
<dbReference type="Proteomes" id="UP001596501">
    <property type="component" value="Unassembled WGS sequence"/>
</dbReference>
<organism evidence="1 2">
    <name type="scientific">Hydrogenophaga atypica</name>
    <dbReference type="NCBI Taxonomy" id="249409"/>
    <lineage>
        <taxon>Bacteria</taxon>
        <taxon>Pseudomonadati</taxon>
        <taxon>Pseudomonadota</taxon>
        <taxon>Betaproteobacteria</taxon>
        <taxon>Burkholderiales</taxon>
        <taxon>Comamonadaceae</taxon>
        <taxon>Hydrogenophaga</taxon>
    </lineage>
</organism>
<reference evidence="2" key="1">
    <citation type="journal article" date="2019" name="Int. J. Syst. Evol. Microbiol.">
        <title>The Global Catalogue of Microorganisms (GCM) 10K type strain sequencing project: providing services to taxonomists for standard genome sequencing and annotation.</title>
        <authorList>
            <consortium name="The Broad Institute Genomics Platform"/>
            <consortium name="The Broad Institute Genome Sequencing Center for Infectious Disease"/>
            <person name="Wu L."/>
            <person name="Ma J."/>
        </authorList>
    </citation>
    <scope>NUCLEOTIDE SEQUENCE [LARGE SCALE GENOMIC DNA]</scope>
    <source>
        <strain evidence="2">CGMCC 1.12371</strain>
    </source>
</reference>
<dbReference type="EMBL" id="JBHTCA010000004">
    <property type="protein sequence ID" value="MFC7408699.1"/>
    <property type="molecule type" value="Genomic_DNA"/>
</dbReference>
<dbReference type="RefSeq" id="WP_382221361.1">
    <property type="nucleotide sequence ID" value="NZ_JBHTCA010000004.1"/>
</dbReference>
<accession>A0ABW2QGY2</accession>